<name>A0A0L6VIX2_9BASI</name>
<sequence>MGEKKAILQVPGVPESEDLGLGAACQQAGSQQPSNSCFSHGIYFVFTFATLLKIISLINAPYKSCPTKTLITLLRTLFHVLRKFFTSLGSISFAAKGQPSKLNFLLTTLAAKFYTLTWLLPSGNLVLQPTQEWRFKIIRTSLSIPYPTCCNTFANF</sequence>
<dbReference type="AlphaFoldDB" id="A0A0L6VIX2"/>
<dbReference type="OrthoDB" id="2019572at2759"/>
<dbReference type="Proteomes" id="UP000037035">
    <property type="component" value="Unassembled WGS sequence"/>
</dbReference>
<proteinExistence type="predicted"/>
<keyword evidence="2" id="KW-1185">Reference proteome</keyword>
<protein>
    <submittedName>
        <fullName evidence="1">Uncharacterized protein</fullName>
    </submittedName>
</protein>
<organism evidence="1 2">
    <name type="scientific">Puccinia sorghi</name>
    <dbReference type="NCBI Taxonomy" id="27349"/>
    <lineage>
        <taxon>Eukaryota</taxon>
        <taxon>Fungi</taxon>
        <taxon>Dikarya</taxon>
        <taxon>Basidiomycota</taxon>
        <taxon>Pucciniomycotina</taxon>
        <taxon>Pucciniomycetes</taxon>
        <taxon>Pucciniales</taxon>
        <taxon>Pucciniaceae</taxon>
        <taxon>Puccinia</taxon>
    </lineage>
</organism>
<reference evidence="1 2" key="1">
    <citation type="submission" date="2015-08" db="EMBL/GenBank/DDBJ databases">
        <title>Next Generation Sequencing and Analysis of the Genome of Puccinia sorghi L Schw, the Causal Agent of Maize Common Rust.</title>
        <authorList>
            <person name="Rochi L."/>
            <person name="Burguener G."/>
            <person name="Darino M."/>
            <person name="Turjanski A."/>
            <person name="Kreff E."/>
            <person name="Dieguez M.J."/>
            <person name="Sacco F."/>
        </authorList>
    </citation>
    <scope>NUCLEOTIDE SEQUENCE [LARGE SCALE GENOMIC DNA]</scope>
    <source>
        <strain evidence="1 2">RO10H11247</strain>
    </source>
</reference>
<dbReference type="EMBL" id="LAVV01006042">
    <property type="protein sequence ID" value="KNZ60507.1"/>
    <property type="molecule type" value="Genomic_DNA"/>
</dbReference>
<gene>
    <name evidence="1" type="ORF">VP01_1543g2</name>
</gene>
<dbReference type="VEuPathDB" id="FungiDB:VP01_1543g2"/>
<comment type="caution">
    <text evidence="1">The sequence shown here is derived from an EMBL/GenBank/DDBJ whole genome shotgun (WGS) entry which is preliminary data.</text>
</comment>
<evidence type="ECO:0000313" key="2">
    <source>
        <dbReference type="Proteomes" id="UP000037035"/>
    </source>
</evidence>
<accession>A0A0L6VIX2</accession>
<evidence type="ECO:0000313" key="1">
    <source>
        <dbReference type="EMBL" id="KNZ60507.1"/>
    </source>
</evidence>